<accession>A0ABU5ILN6</accession>
<proteinExistence type="predicted"/>
<evidence type="ECO:0000313" key="3">
    <source>
        <dbReference type="Proteomes" id="UP001293718"/>
    </source>
</evidence>
<organism evidence="2 3">
    <name type="scientific">Azohydromonas lata</name>
    <dbReference type="NCBI Taxonomy" id="45677"/>
    <lineage>
        <taxon>Bacteria</taxon>
        <taxon>Pseudomonadati</taxon>
        <taxon>Pseudomonadota</taxon>
        <taxon>Betaproteobacteria</taxon>
        <taxon>Burkholderiales</taxon>
        <taxon>Sphaerotilaceae</taxon>
        <taxon>Azohydromonas</taxon>
    </lineage>
</organism>
<feature type="region of interest" description="Disordered" evidence="1">
    <location>
        <begin position="1"/>
        <end position="110"/>
    </location>
</feature>
<reference evidence="2 3" key="1">
    <citation type="submission" date="2023-11" db="EMBL/GenBank/DDBJ databases">
        <title>Draft genome of Azohydromonas lata strain H1 (DSM1123), a polyhydroxyalkanoate producer.</title>
        <authorList>
            <person name="Traversa D."/>
            <person name="D'Addabbo P."/>
            <person name="Pazzani C."/>
            <person name="Manzari C."/>
            <person name="Chiara M."/>
            <person name="Scrascia M."/>
        </authorList>
    </citation>
    <scope>NUCLEOTIDE SEQUENCE [LARGE SCALE GENOMIC DNA]</scope>
    <source>
        <strain evidence="2 3">H1</strain>
    </source>
</reference>
<keyword evidence="3" id="KW-1185">Reference proteome</keyword>
<evidence type="ECO:0000256" key="1">
    <source>
        <dbReference type="SAM" id="MobiDB-lite"/>
    </source>
</evidence>
<feature type="compositionally biased region" description="Basic and acidic residues" evidence="1">
    <location>
        <begin position="45"/>
        <end position="58"/>
    </location>
</feature>
<feature type="compositionally biased region" description="Pro residues" evidence="1">
    <location>
        <begin position="101"/>
        <end position="110"/>
    </location>
</feature>
<dbReference type="Proteomes" id="UP001293718">
    <property type="component" value="Unassembled WGS sequence"/>
</dbReference>
<comment type="caution">
    <text evidence="2">The sequence shown here is derived from an EMBL/GenBank/DDBJ whole genome shotgun (WGS) entry which is preliminary data.</text>
</comment>
<dbReference type="EMBL" id="JAXOJX010000051">
    <property type="protein sequence ID" value="MDZ5459828.1"/>
    <property type="molecule type" value="Genomic_DNA"/>
</dbReference>
<sequence>MKQNQAPAAPAPAAEQRGPKKQAMESSLAAAFDRMAQKSGFDNWKQLDREQPLPKREAAPNPRSNPDHKPEPPKISGKQLATGQSGDVSFSDFMKGTQPLGPTPKAPAKK</sequence>
<name>A0ABU5ILN6_9BURK</name>
<feature type="compositionally biased region" description="Polar residues" evidence="1">
    <location>
        <begin position="79"/>
        <end position="88"/>
    </location>
</feature>
<feature type="compositionally biased region" description="Low complexity" evidence="1">
    <location>
        <begin position="1"/>
        <end position="14"/>
    </location>
</feature>
<protein>
    <submittedName>
        <fullName evidence="2">Uncharacterized protein</fullName>
    </submittedName>
</protein>
<gene>
    <name evidence="2" type="ORF">SM757_24920</name>
</gene>
<evidence type="ECO:0000313" key="2">
    <source>
        <dbReference type="EMBL" id="MDZ5459828.1"/>
    </source>
</evidence>
<dbReference type="RefSeq" id="WP_066341098.1">
    <property type="nucleotide sequence ID" value="NZ_JAXOJX010000051.1"/>
</dbReference>